<gene>
    <name evidence="3" type="ORF">GWK08_08420</name>
</gene>
<accession>A0A6P0UKG8</accession>
<reference evidence="3 4" key="1">
    <citation type="submission" date="2020-01" db="EMBL/GenBank/DDBJ databases">
        <title>Leptobacterium flavescens.</title>
        <authorList>
            <person name="Wang G."/>
        </authorList>
    </citation>
    <scope>NUCLEOTIDE SEQUENCE [LARGE SCALE GENOMIC DNA]</scope>
    <source>
        <strain evidence="3 4">KCTC 22160</strain>
    </source>
</reference>
<dbReference type="AlphaFoldDB" id="A0A6P0UKG8"/>
<evidence type="ECO:0000313" key="3">
    <source>
        <dbReference type="EMBL" id="NER13457.1"/>
    </source>
</evidence>
<keyword evidence="1" id="KW-0732">Signal</keyword>
<evidence type="ECO:0000259" key="2">
    <source>
        <dbReference type="Pfam" id="PF13505"/>
    </source>
</evidence>
<dbReference type="RefSeq" id="WP_163606496.1">
    <property type="nucleotide sequence ID" value="NZ_JAABOO010000002.1"/>
</dbReference>
<dbReference type="InterPro" id="IPR027385">
    <property type="entry name" value="Beta-barrel_OMP"/>
</dbReference>
<organism evidence="3 4">
    <name type="scientific">Leptobacterium flavescens</name>
    <dbReference type="NCBI Taxonomy" id="472055"/>
    <lineage>
        <taxon>Bacteria</taxon>
        <taxon>Pseudomonadati</taxon>
        <taxon>Bacteroidota</taxon>
        <taxon>Flavobacteriia</taxon>
        <taxon>Flavobacteriales</taxon>
        <taxon>Flavobacteriaceae</taxon>
        <taxon>Leptobacterium</taxon>
    </lineage>
</organism>
<evidence type="ECO:0000313" key="4">
    <source>
        <dbReference type="Proteomes" id="UP000468581"/>
    </source>
</evidence>
<feature type="domain" description="Outer membrane protein beta-barrel" evidence="2">
    <location>
        <begin position="78"/>
        <end position="181"/>
    </location>
</feature>
<keyword evidence="4" id="KW-1185">Reference proteome</keyword>
<dbReference type="EMBL" id="JAABOO010000002">
    <property type="protein sequence ID" value="NER13457.1"/>
    <property type="molecule type" value="Genomic_DNA"/>
</dbReference>
<dbReference type="Proteomes" id="UP000468581">
    <property type="component" value="Unassembled WGS sequence"/>
</dbReference>
<dbReference type="Pfam" id="PF13505">
    <property type="entry name" value="OMP_b-brl"/>
    <property type="match status" value="1"/>
</dbReference>
<dbReference type="InterPro" id="IPR011250">
    <property type="entry name" value="OMP/PagP_B-barrel"/>
</dbReference>
<sequence length="181" mass="20324">MRTLAISIIAILGSLFISNAQKVEFGLTAGYLYTEGKLDTSGFEIKDTENGFYLGVLAEIDINEKFRFQPEVLYGNGTDSKFLYIPLLFKYYLGERFNLQAGPQATLLLDDNAFGDPFRTFGIDLSFGLGFDITERIFIEARYAFEITDRANDNILIFGDILSPVDDARFKALGIGLGYRF</sequence>
<dbReference type="SUPFAM" id="SSF56925">
    <property type="entry name" value="OMPA-like"/>
    <property type="match status" value="1"/>
</dbReference>
<name>A0A6P0UKG8_9FLAO</name>
<evidence type="ECO:0000256" key="1">
    <source>
        <dbReference type="ARBA" id="ARBA00022729"/>
    </source>
</evidence>
<proteinExistence type="predicted"/>
<comment type="caution">
    <text evidence="3">The sequence shown here is derived from an EMBL/GenBank/DDBJ whole genome shotgun (WGS) entry which is preliminary data.</text>
</comment>
<protein>
    <submittedName>
        <fullName evidence="3">Outer membrane beta-barrel protein</fullName>
    </submittedName>
</protein>